<keyword evidence="6" id="KW-1185">Reference proteome</keyword>
<evidence type="ECO:0000256" key="1">
    <source>
        <dbReference type="SAM" id="Coils"/>
    </source>
</evidence>
<feature type="transmembrane region" description="Helical" evidence="2">
    <location>
        <begin position="56"/>
        <end position="76"/>
    </location>
</feature>
<sequence length="521" mass="56285">MSRVWNVIAKHRASLQDLGMVLAVVLVVTYVAYAVDIFVTQGSVPAAQKAIELDEALLIGAVLAVGLLIFAARRYIEQKREMARRIAAEGRARELAYQDPLTGLANRRQFEEALAMAAASPPAQGQVHAVYLLDLNGFKQINDSYGHGTGDEVLLIVAERLLRSVREGDLVARLGGDEFVLLAQHLMGLEASANIAMRVIDSLAEPIVIGRVEHRVATGIGIAFLPDDAQTAPEVLRKADLALYRAKGERRSAFRFFEEDMDRLVRQRQQIERELREALQQDQIRPRFRPSIDLASGRVTGFEAVPSWVVEGSERFPPERFLPVAEETGLIHQLAGRVLAIACQAAREWPDEIVLSVDILPAQLKNRALSDGVLATIHTAGLPPSRLEVDISESAIVHDLHAAKAALGALRQAGVRVALDNFGTGYSSLYHIREFGFDKVKIDRRLISNMQDEEAASVVRALAGLGQGLGVAVSADGIAGSAGGAALLASGIREGQSASPLLSADAARQLARQEQSPAGVL</sequence>
<dbReference type="PROSITE" id="PS50883">
    <property type="entry name" value="EAL"/>
    <property type="match status" value="1"/>
</dbReference>
<dbReference type="SMART" id="SM00267">
    <property type="entry name" value="GGDEF"/>
    <property type="match status" value="1"/>
</dbReference>
<dbReference type="PROSITE" id="PS50887">
    <property type="entry name" value="GGDEF"/>
    <property type="match status" value="1"/>
</dbReference>
<gene>
    <name evidence="5" type="ORF">RKE40_28380</name>
</gene>
<dbReference type="PANTHER" id="PTHR44757:SF2">
    <property type="entry name" value="BIOFILM ARCHITECTURE MAINTENANCE PROTEIN MBAA"/>
    <property type="match status" value="1"/>
</dbReference>
<feature type="coiled-coil region" evidence="1">
    <location>
        <begin position="254"/>
        <end position="281"/>
    </location>
</feature>
<evidence type="ECO:0000256" key="2">
    <source>
        <dbReference type="SAM" id="Phobius"/>
    </source>
</evidence>
<dbReference type="InterPro" id="IPR000160">
    <property type="entry name" value="GGDEF_dom"/>
</dbReference>
<evidence type="ECO:0000259" key="4">
    <source>
        <dbReference type="PROSITE" id="PS50887"/>
    </source>
</evidence>
<comment type="caution">
    <text evidence="5">The sequence shown here is derived from an EMBL/GenBank/DDBJ whole genome shotgun (WGS) entry which is preliminary data.</text>
</comment>
<dbReference type="InterPro" id="IPR052155">
    <property type="entry name" value="Biofilm_reg_signaling"/>
</dbReference>
<dbReference type="InterPro" id="IPR029787">
    <property type="entry name" value="Nucleotide_cyclase"/>
</dbReference>
<dbReference type="Gene3D" id="3.30.70.270">
    <property type="match status" value="1"/>
</dbReference>
<dbReference type="EMBL" id="JAWDID010000088">
    <property type="protein sequence ID" value="MDU0343817.1"/>
    <property type="molecule type" value="Genomic_DNA"/>
</dbReference>
<keyword evidence="2" id="KW-1133">Transmembrane helix</keyword>
<organism evidence="5 6">
    <name type="scientific">Bosea rubneri</name>
    <dbReference type="NCBI Taxonomy" id="3075434"/>
    <lineage>
        <taxon>Bacteria</taxon>
        <taxon>Pseudomonadati</taxon>
        <taxon>Pseudomonadota</taxon>
        <taxon>Alphaproteobacteria</taxon>
        <taxon>Hyphomicrobiales</taxon>
        <taxon>Boseaceae</taxon>
        <taxon>Bosea</taxon>
    </lineage>
</organism>
<dbReference type="SUPFAM" id="SSF141868">
    <property type="entry name" value="EAL domain-like"/>
    <property type="match status" value="1"/>
</dbReference>
<dbReference type="PANTHER" id="PTHR44757">
    <property type="entry name" value="DIGUANYLATE CYCLASE DGCP"/>
    <property type="match status" value="1"/>
</dbReference>
<evidence type="ECO:0000313" key="5">
    <source>
        <dbReference type="EMBL" id="MDU0343817.1"/>
    </source>
</evidence>
<dbReference type="Proteomes" id="UP001254257">
    <property type="component" value="Unassembled WGS sequence"/>
</dbReference>
<accession>A0ABU3SGB2</accession>
<keyword evidence="2" id="KW-0472">Membrane</keyword>
<dbReference type="RefSeq" id="WP_316021513.1">
    <property type="nucleotide sequence ID" value="NZ_JAWDID010000088.1"/>
</dbReference>
<dbReference type="Pfam" id="PF00563">
    <property type="entry name" value="EAL"/>
    <property type="match status" value="1"/>
</dbReference>
<keyword evidence="2" id="KW-0812">Transmembrane</keyword>
<feature type="domain" description="GGDEF" evidence="4">
    <location>
        <begin position="126"/>
        <end position="259"/>
    </location>
</feature>
<protein>
    <submittedName>
        <fullName evidence="5">EAL domain-containing protein</fullName>
    </submittedName>
</protein>
<dbReference type="CDD" id="cd01949">
    <property type="entry name" value="GGDEF"/>
    <property type="match status" value="1"/>
</dbReference>
<dbReference type="Gene3D" id="3.20.20.450">
    <property type="entry name" value="EAL domain"/>
    <property type="match status" value="1"/>
</dbReference>
<keyword evidence="1" id="KW-0175">Coiled coil</keyword>
<dbReference type="CDD" id="cd01948">
    <property type="entry name" value="EAL"/>
    <property type="match status" value="1"/>
</dbReference>
<evidence type="ECO:0000259" key="3">
    <source>
        <dbReference type="PROSITE" id="PS50883"/>
    </source>
</evidence>
<feature type="transmembrane region" description="Helical" evidence="2">
    <location>
        <begin position="21"/>
        <end position="44"/>
    </location>
</feature>
<dbReference type="SMART" id="SM00052">
    <property type="entry name" value="EAL"/>
    <property type="match status" value="1"/>
</dbReference>
<dbReference type="SUPFAM" id="SSF55073">
    <property type="entry name" value="Nucleotide cyclase"/>
    <property type="match status" value="1"/>
</dbReference>
<dbReference type="InterPro" id="IPR001633">
    <property type="entry name" value="EAL_dom"/>
</dbReference>
<dbReference type="Pfam" id="PF00990">
    <property type="entry name" value="GGDEF"/>
    <property type="match status" value="1"/>
</dbReference>
<dbReference type="InterPro" id="IPR035919">
    <property type="entry name" value="EAL_sf"/>
</dbReference>
<dbReference type="InterPro" id="IPR043128">
    <property type="entry name" value="Rev_trsase/Diguanyl_cyclase"/>
</dbReference>
<proteinExistence type="predicted"/>
<evidence type="ECO:0000313" key="6">
    <source>
        <dbReference type="Proteomes" id="UP001254257"/>
    </source>
</evidence>
<feature type="domain" description="EAL" evidence="3">
    <location>
        <begin position="268"/>
        <end position="515"/>
    </location>
</feature>
<dbReference type="NCBIfam" id="TIGR00254">
    <property type="entry name" value="GGDEF"/>
    <property type="match status" value="1"/>
</dbReference>
<name>A0ABU3SGB2_9HYPH</name>
<reference evidence="5 6" key="1">
    <citation type="submission" date="2023-09" db="EMBL/GenBank/DDBJ databases">
        <title>Whole genome shotgun sequencing (WGS) of Bosea sp. ZW T0_25, isolated from stored onions (Allium cepa).</title>
        <authorList>
            <person name="Stoll D.A."/>
            <person name="Huch M."/>
        </authorList>
    </citation>
    <scope>NUCLEOTIDE SEQUENCE [LARGE SCALE GENOMIC DNA]</scope>
    <source>
        <strain evidence="5 6">ZW T0_25</strain>
    </source>
</reference>